<dbReference type="InterPro" id="IPR009057">
    <property type="entry name" value="Homeodomain-like_sf"/>
</dbReference>
<evidence type="ECO:0000313" key="7">
    <source>
        <dbReference type="WBParaSite" id="Csp11.Scaffold630.g17016.t1"/>
    </source>
</evidence>
<dbReference type="STRING" id="1561998.A0A1I7UL20"/>
<dbReference type="eggNOG" id="KOG0490">
    <property type="taxonomic scope" value="Eukaryota"/>
</dbReference>
<dbReference type="SUPFAM" id="SSF46689">
    <property type="entry name" value="Homeodomain-like"/>
    <property type="match status" value="1"/>
</dbReference>
<name>A0A1I7UL20_9PELO</name>
<dbReference type="GO" id="GO:0005634">
    <property type="term" value="C:nucleus"/>
    <property type="evidence" value="ECO:0007669"/>
    <property type="project" value="UniProtKB-SubCell"/>
</dbReference>
<feature type="domain" description="Homeobox" evidence="5">
    <location>
        <begin position="70"/>
        <end position="118"/>
    </location>
</feature>
<comment type="subcellular location">
    <subcellularLocation>
        <location evidence="1 2 3">Nucleus</location>
    </subcellularLocation>
</comment>
<evidence type="ECO:0000256" key="3">
    <source>
        <dbReference type="RuleBase" id="RU000682"/>
    </source>
</evidence>
<dbReference type="PANTHER" id="PTHR46271:SF4">
    <property type="entry name" value="HOMEOBOX PROTEIN, PUTATIVE-RELATED"/>
    <property type="match status" value="1"/>
</dbReference>
<dbReference type="GO" id="GO:0000981">
    <property type="term" value="F:DNA-binding transcription factor activity, RNA polymerase II-specific"/>
    <property type="evidence" value="ECO:0007669"/>
    <property type="project" value="InterPro"/>
</dbReference>
<dbReference type="SMART" id="SM00389">
    <property type="entry name" value="HOX"/>
    <property type="match status" value="1"/>
</dbReference>
<dbReference type="GO" id="GO:0045944">
    <property type="term" value="P:positive regulation of transcription by RNA polymerase II"/>
    <property type="evidence" value="ECO:0007669"/>
    <property type="project" value="InterPro"/>
</dbReference>
<evidence type="ECO:0000259" key="5">
    <source>
        <dbReference type="PROSITE" id="PS50071"/>
    </source>
</evidence>
<dbReference type="CDD" id="cd00086">
    <property type="entry name" value="homeodomain"/>
    <property type="match status" value="1"/>
</dbReference>
<feature type="region of interest" description="Disordered" evidence="4">
    <location>
        <begin position="45"/>
        <end position="71"/>
    </location>
</feature>
<accession>A0A1I7UL20</accession>
<feature type="DNA-binding region" description="Homeobox" evidence="2">
    <location>
        <begin position="72"/>
        <end position="119"/>
    </location>
</feature>
<dbReference type="WBParaSite" id="Csp11.Scaffold630.g17016.t1">
    <property type="protein sequence ID" value="Csp11.Scaffold630.g17016.t1"/>
    <property type="gene ID" value="Csp11.Scaffold630.g17016"/>
</dbReference>
<protein>
    <submittedName>
        <fullName evidence="7">Homeobox domain-containing protein</fullName>
    </submittedName>
</protein>
<evidence type="ECO:0000256" key="1">
    <source>
        <dbReference type="ARBA" id="ARBA00004123"/>
    </source>
</evidence>
<evidence type="ECO:0000256" key="2">
    <source>
        <dbReference type="PROSITE-ProRule" id="PRU00108"/>
    </source>
</evidence>
<keyword evidence="2 3" id="KW-0539">Nucleus</keyword>
<keyword evidence="6" id="KW-1185">Reference proteome</keyword>
<proteinExistence type="predicted"/>
<organism evidence="6 7">
    <name type="scientific">Caenorhabditis tropicalis</name>
    <dbReference type="NCBI Taxonomy" id="1561998"/>
    <lineage>
        <taxon>Eukaryota</taxon>
        <taxon>Metazoa</taxon>
        <taxon>Ecdysozoa</taxon>
        <taxon>Nematoda</taxon>
        <taxon>Chromadorea</taxon>
        <taxon>Rhabditida</taxon>
        <taxon>Rhabditina</taxon>
        <taxon>Rhabditomorpha</taxon>
        <taxon>Rhabditoidea</taxon>
        <taxon>Rhabditidae</taxon>
        <taxon>Peloderinae</taxon>
        <taxon>Caenorhabditis</taxon>
    </lineage>
</organism>
<reference evidence="7" key="1">
    <citation type="submission" date="2016-11" db="UniProtKB">
        <authorList>
            <consortium name="WormBaseParasite"/>
        </authorList>
    </citation>
    <scope>IDENTIFICATION</scope>
</reference>
<dbReference type="InterPro" id="IPR043562">
    <property type="entry name" value="RAX/RAX2"/>
</dbReference>
<dbReference type="Pfam" id="PF00046">
    <property type="entry name" value="Homeodomain"/>
    <property type="match status" value="1"/>
</dbReference>
<dbReference type="GO" id="GO:0000978">
    <property type="term" value="F:RNA polymerase II cis-regulatory region sequence-specific DNA binding"/>
    <property type="evidence" value="ECO:0007669"/>
    <property type="project" value="TreeGrafter"/>
</dbReference>
<evidence type="ECO:0000313" key="6">
    <source>
        <dbReference type="Proteomes" id="UP000095282"/>
    </source>
</evidence>
<dbReference type="InterPro" id="IPR001356">
    <property type="entry name" value="HD"/>
</dbReference>
<keyword evidence="2 3" id="KW-0238">DNA-binding</keyword>
<dbReference type="PANTHER" id="PTHR46271">
    <property type="entry name" value="HOMEOBOX PROTEIN, PUTATIVE-RELATED"/>
    <property type="match status" value="1"/>
</dbReference>
<dbReference type="AlphaFoldDB" id="A0A1I7UL20"/>
<dbReference type="Gene3D" id="1.10.10.60">
    <property type="entry name" value="Homeodomain-like"/>
    <property type="match status" value="1"/>
</dbReference>
<dbReference type="Proteomes" id="UP000095282">
    <property type="component" value="Unplaced"/>
</dbReference>
<keyword evidence="2 3" id="KW-0371">Homeobox</keyword>
<dbReference type="PROSITE" id="PS50071">
    <property type="entry name" value="HOMEOBOX_2"/>
    <property type="match status" value="1"/>
</dbReference>
<sequence>MFCEDLDLHENDSECPKSNDWGDREFLFIGKFSAFSSFTTYKPAESFPPSFESHTIRPKSRKNRDKLIDKKQRRNRTTFTTFQLHQLEAAFDRSHYPDVYSRETLAAKVQLPEVRVQVKTNSFFRREIIHEKS</sequence>
<evidence type="ECO:0000256" key="4">
    <source>
        <dbReference type="SAM" id="MobiDB-lite"/>
    </source>
</evidence>